<proteinExistence type="predicted"/>
<feature type="region of interest" description="Disordered" evidence="1">
    <location>
        <begin position="1"/>
        <end position="29"/>
    </location>
</feature>
<reference evidence="2 3" key="1">
    <citation type="submission" date="2017-06" db="EMBL/GenBank/DDBJ databases">
        <authorList>
            <person name="Kim H.J."/>
            <person name="Triplett B.A."/>
        </authorList>
    </citation>
    <scope>NUCLEOTIDE SEQUENCE [LARGE SCALE GENOMIC DNA]</scope>
    <source>
        <strain evidence="2">FRACA_ARgP5</strain>
    </source>
</reference>
<keyword evidence="3" id="KW-1185">Reference proteome</keyword>
<name>A0A2I2KLY3_9ACTN</name>
<evidence type="ECO:0000313" key="2">
    <source>
        <dbReference type="EMBL" id="SNQ46675.1"/>
    </source>
</evidence>
<feature type="compositionally biased region" description="Gly residues" evidence="1">
    <location>
        <begin position="1"/>
        <end position="10"/>
    </location>
</feature>
<dbReference type="EMBL" id="FZMO01000057">
    <property type="protein sequence ID" value="SNQ46675.1"/>
    <property type="molecule type" value="Genomic_DNA"/>
</dbReference>
<organism evidence="2 3">
    <name type="scientific">Frankia canadensis</name>
    <dbReference type="NCBI Taxonomy" id="1836972"/>
    <lineage>
        <taxon>Bacteria</taxon>
        <taxon>Bacillati</taxon>
        <taxon>Actinomycetota</taxon>
        <taxon>Actinomycetes</taxon>
        <taxon>Frankiales</taxon>
        <taxon>Frankiaceae</taxon>
        <taxon>Frankia</taxon>
    </lineage>
</organism>
<protein>
    <submittedName>
        <fullName evidence="2">Uncharacterized protein</fullName>
    </submittedName>
</protein>
<dbReference type="AlphaFoldDB" id="A0A2I2KLY3"/>
<gene>
    <name evidence="2" type="ORF">FRACA_150047</name>
</gene>
<accession>A0A2I2KLY3</accession>
<dbReference type="Proteomes" id="UP000234331">
    <property type="component" value="Unassembled WGS sequence"/>
</dbReference>
<sequence>MINLGVGGGRNGEEAGDFPWRGSGRRGRRRDANFLACRVRFVPRFLTANAVTVSERCQGPPAVNGLGPLTRLPDTKIATRGTA</sequence>
<evidence type="ECO:0000256" key="1">
    <source>
        <dbReference type="SAM" id="MobiDB-lite"/>
    </source>
</evidence>
<evidence type="ECO:0000313" key="3">
    <source>
        <dbReference type="Proteomes" id="UP000234331"/>
    </source>
</evidence>